<dbReference type="PANTHER" id="PTHR35292">
    <property type="entry name" value="EXPRESSED PROTEIN"/>
    <property type="match status" value="1"/>
</dbReference>
<reference evidence="1" key="1">
    <citation type="submission" date="2023-10" db="EMBL/GenBank/DDBJ databases">
        <authorList>
            <person name="Domelevo Entfellner J.-B."/>
        </authorList>
    </citation>
    <scope>NUCLEOTIDE SEQUENCE</scope>
</reference>
<proteinExistence type="predicted"/>
<gene>
    <name evidence="1" type="ORF">AYBTSS11_LOCUS16963</name>
</gene>
<evidence type="ECO:0000313" key="1">
    <source>
        <dbReference type="EMBL" id="CAJ1956996.1"/>
    </source>
</evidence>
<dbReference type="Proteomes" id="UP001189624">
    <property type="component" value="Chromosome 5"/>
</dbReference>
<dbReference type="Gramene" id="rna-AYBTSS11_LOCUS16963">
    <property type="protein sequence ID" value="CAJ1956996.1"/>
    <property type="gene ID" value="gene-AYBTSS11_LOCUS16963"/>
</dbReference>
<name>A0AA86VLP9_9FABA</name>
<evidence type="ECO:0000313" key="2">
    <source>
        <dbReference type="Proteomes" id="UP001189624"/>
    </source>
</evidence>
<protein>
    <submittedName>
        <fullName evidence="1">Uncharacterized protein</fullName>
    </submittedName>
</protein>
<sequence>MAAWTVAAHRATNMTQLSTLKTASLLHRRGLAGAADHHGPPKVNFWQDPTSPSKWKEEHFVILSLTGWGLLFYGGYKLFTGGKGKNEEVHTKLEHQTRLEVVTTSAAKKLFYLNSASQM</sequence>
<dbReference type="EMBL" id="OY731402">
    <property type="protein sequence ID" value="CAJ1956996.1"/>
    <property type="molecule type" value="Genomic_DNA"/>
</dbReference>
<dbReference type="PANTHER" id="PTHR35292:SF13">
    <property type="entry name" value="OS03G0581800 PROTEIN"/>
    <property type="match status" value="1"/>
</dbReference>
<keyword evidence="2" id="KW-1185">Reference proteome</keyword>
<dbReference type="AlphaFoldDB" id="A0AA86VLP9"/>
<organism evidence="1 2">
    <name type="scientific">Sphenostylis stenocarpa</name>
    <dbReference type="NCBI Taxonomy" id="92480"/>
    <lineage>
        <taxon>Eukaryota</taxon>
        <taxon>Viridiplantae</taxon>
        <taxon>Streptophyta</taxon>
        <taxon>Embryophyta</taxon>
        <taxon>Tracheophyta</taxon>
        <taxon>Spermatophyta</taxon>
        <taxon>Magnoliopsida</taxon>
        <taxon>eudicotyledons</taxon>
        <taxon>Gunneridae</taxon>
        <taxon>Pentapetalae</taxon>
        <taxon>rosids</taxon>
        <taxon>fabids</taxon>
        <taxon>Fabales</taxon>
        <taxon>Fabaceae</taxon>
        <taxon>Papilionoideae</taxon>
        <taxon>50 kb inversion clade</taxon>
        <taxon>NPAAA clade</taxon>
        <taxon>indigoferoid/millettioid clade</taxon>
        <taxon>Phaseoleae</taxon>
        <taxon>Sphenostylis</taxon>
    </lineage>
</organism>
<accession>A0AA86VLP9</accession>